<proteinExistence type="predicted"/>
<keyword evidence="2" id="KW-1185">Reference proteome</keyword>
<dbReference type="EMBL" id="JAKOGI010001138">
    <property type="protein sequence ID" value="KAJ8427497.1"/>
    <property type="molecule type" value="Genomic_DNA"/>
</dbReference>
<name>A0A9Q1GY00_9CARY</name>
<organism evidence="1 2">
    <name type="scientific">Carnegiea gigantea</name>
    <dbReference type="NCBI Taxonomy" id="171969"/>
    <lineage>
        <taxon>Eukaryota</taxon>
        <taxon>Viridiplantae</taxon>
        <taxon>Streptophyta</taxon>
        <taxon>Embryophyta</taxon>
        <taxon>Tracheophyta</taxon>
        <taxon>Spermatophyta</taxon>
        <taxon>Magnoliopsida</taxon>
        <taxon>eudicotyledons</taxon>
        <taxon>Gunneridae</taxon>
        <taxon>Pentapetalae</taxon>
        <taxon>Caryophyllales</taxon>
        <taxon>Cactineae</taxon>
        <taxon>Cactaceae</taxon>
        <taxon>Cactoideae</taxon>
        <taxon>Echinocereeae</taxon>
        <taxon>Carnegiea</taxon>
    </lineage>
</organism>
<dbReference type="SUPFAM" id="SSF50630">
    <property type="entry name" value="Acid proteases"/>
    <property type="match status" value="1"/>
</dbReference>
<dbReference type="InterPro" id="IPR021109">
    <property type="entry name" value="Peptidase_aspartic_dom_sf"/>
</dbReference>
<dbReference type="Proteomes" id="UP001153076">
    <property type="component" value="Unassembled WGS sequence"/>
</dbReference>
<dbReference type="PANTHER" id="PTHR33240:SF17">
    <property type="entry name" value="EUKARYOTIC PEPTIDE CHAIN RELEASE FACTOR GTP-BINDING SUBUNIT-LIKE"/>
    <property type="match status" value="1"/>
</dbReference>
<protein>
    <recommendedName>
        <fullName evidence="3">Peptidase A2 domain-containing protein</fullName>
    </recommendedName>
</protein>
<accession>A0A9Q1GY00</accession>
<reference evidence="1" key="1">
    <citation type="submission" date="2022-04" db="EMBL/GenBank/DDBJ databases">
        <title>Carnegiea gigantea Genome sequencing and assembly v2.</title>
        <authorList>
            <person name="Copetti D."/>
            <person name="Sanderson M.J."/>
            <person name="Burquez A."/>
            <person name="Wojciechowski M.F."/>
        </authorList>
    </citation>
    <scope>NUCLEOTIDE SEQUENCE</scope>
    <source>
        <strain evidence="1">SGP5-SGP5p</strain>
        <tissue evidence="1">Aerial part</tissue>
    </source>
</reference>
<evidence type="ECO:0008006" key="3">
    <source>
        <dbReference type="Google" id="ProtNLM"/>
    </source>
</evidence>
<dbReference type="OrthoDB" id="2919534at2759"/>
<evidence type="ECO:0000313" key="1">
    <source>
        <dbReference type="EMBL" id="KAJ8427497.1"/>
    </source>
</evidence>
<comment type="caution">
    <text evidence="1">The sequence shown here is derived from an EMBL/GenBank/DDBJ whole genome shotgun (WGS) entry which is preliminary data.</text>
</comment>
<gene>
    <name evidence="1" type="ORF">Cgig2_028168</name>
</gene>
<dbReference type="CDD" id="cd00303">
    <property type="entry name" value="retropepsin_like"/>
    <property type="match status" value="1"/>
</dbReference>
<dbReference type="PANTHER" id="PTHR33240">
    <property type="entry name" value="OS08G0508500 PROTEIN"/>
    <property type="match status" value="1"/>
</dbReference>
<evidence type="ECO:0000313" key="2">
    <source>
        <dbReference type="Proteomes" id="UP001153076"/>
    </source>
</evidence>
<sequence length="259" mass="29135">MVFSEKEALRFASPHNDPLVVEMKIASPIIHRILIDTGSSVDIITWDCLKKATHPGRDIIPLVHPILGFGGEEVNPTCMISLSLCFDDKLKARNLEVHFLIINVLTTYNVILGHPTLHKPEKYLSQTRGHNLRGQTRFWSVSSWLAGSQGAVSPFPNGAQHRQPLAQGWRPWSQRPSILPLLALHKTKKKSGQNQTKRPTNTGAANTLRKILKLYRLHYELWDRFRLDILPDVIVKVSVVGSLKGFLMGLPSFQSGMFP</sequence>
<dbReference type="AlphaFoldDB" id="A0A9Q1GY00"/>
<dbReference type="Gene3D" id="2.40.70.10">
    <property type="entry name" value="Acid Proteases"/>
    <property type="match status" value="1"/>
</dbReference>